<dbReference type="Proteomes" id="UP000198243">
    <property type="component" value="Chromosome I"/>
</dbReference>
<feature type="compositionally biased region" description="Gly residues" evidence="1">
    <location>
        <begin position="235"/>
        <end position="250"/>
    </location>
</feature>
<keyword evidence="3" id="KW-1185">Reference proteome</keyword>
<dbReference type="InterPro" id="IPR036689">
    <property type="entry name" value="ESAT-6-like_sf"/>
</dbReference>
<name>A0A1C4VF81_9ACTN</name>
<accession>A0A1C4VF81</accession>
<dbReference type="EMBL" id="LT607412">
    <property type="protein sequence ID" value="SCE82678.1"/>
    <property type="molecule type" value="Genomic_DNA"/>
</dbReference>
<proteinExistence type="predicted"/>
<gene>
    <name evidence="2" type="ORF">GA0070607_2039</name>
</gene>
<feature type="compositionally biased region" description="Gly residues" evidence="1">
    <location>
        <begin position="377"/>
        <end position="393"/>
    </location>
</feature>
<dbReference type="OrthoDB" id="5185161at2"/>
<dbReference type="AlphaFoldDB" id="A0A1C4VF81"/>
<evidence type="ECO:0000313" key="3">
    <source>
        <dbReference type="Proteomes" id="UP000198243"/>
    </source>
</evidence>
<feature type="region of interest" description="Disordered" evidence="1">
    <location>
        <begin position="325"/>
        <end position="430"/>
    </location>
</feature>
<reference evidence="3" key="1">
    <citation type="submission" date="2016-06" db="EMBL/GenBank/DDBJ databases">
        <authorList>
            <person name="Varghese N."/>
            <person name="Submissions Spin"/>
        </authorList>
    </citation>
    <scope>NUCLEOTIDE SEQUENCE [LARGE SCALE GENOMIC DNA]</scope>
    <source>
        <strain evidence="3">DSM 44875</strain>
    </source>
</reference>
<protein>
    <submittedName>
        <fullName evidence="2">Proteins of 100 residues with WXG</fullName>
    </submittedName>
</protein>
<sequence length="430" mass="42461">MSEYTQRYQGSSHQQLYDAVMAGKPEQIDGVAAQWASLKGILDGLGRELSGDLEKLGHTWTGSAGREFQRRLTLIVDHAEALGEGMAGVKQALTMMAGQLRTAHKQAESPDETDDNDKAVSGALKGAAFGLPGAVVGGIMGHQQDKEEQEKAHQRMVNVVAELAAGYDLSAYDRVVNPPPPHPDTPKTTNDDATTPRSVPSTATPTAAPNATRSTAHTGGATIATPDGVAPPPVAGGGSGTGQDGTGTGGTPAVATGPGGGEGGFTTSLAGADPVVGGALLAGGAAGLAGLSGPTTVAASAGTGPGLLFGAQGGAPAGGVLRTSALAGSGSTPTTPVRATTGGAAAADNRAASGVGRSMDGRRAESTGRSAAAGRQGAAGGRGAGRPGVLGGHGRPESEESDERMTWLTEDEMVWRDGGDAPPSVLGTAD</sequence>
<feature type="compositionally biased region" description="Low complexity" evidence="1">
    <location>
        <begin position="330"/>
        <end position="356"/>
    </location>
</feature>
<dbReference type="Pfam" id="PF06013">
    <property type="entry name" value="WXG100"/>
    <property type="match status" value="1"/>
</dbReference>
<evidence type="ECO:0000313" key="2">
    <source>
        <dbReference type="EMBL" id="SCE82678.1"/>
    </source>
</evidence>
<dbReference type="InterPro" id="IPR010310">
    <property type="entry name" value="T7SS_ESAT-6-like"/>
</dbReference>
<dbReference type="Gene3D" id="1.20.1260.20">
    <property type="entry name" value="PPE superfamily"/>
    <property type="match status" value="1"/>
</dbReference>
<feature type="compositionally biased region" description="Low complexity" evidence="1">
    <location>
        <begin position="186"/>
        <end position="216"/>
    </location>
</feature>
<dbReference type="SUPFAM" id="SSF140453">
    <property type="entry name" value="EsxAB dimer-like"/>
    <property type="match status" value="1"/>
</dbReference>
<dbReference type="InterPro" id="IPR038332">
    <property type="entry name" value="PPE_sf"/>
</dbReference>
<organism evidence="2 3">
    <name type="scientific">Micromonospora coriariae</name>
    <dbReference type="NCBI Taxonomy" id="285665"/>
    <lineage>
        <taxon>Bacteria</taxon>
        <taxon>Bacillati</taxon>
        <taxon>Actinomycetota</taxon>
        <taxon>Actinomycetes</taxon>
        <taxon>Micromonosporales</taxon>
        <taxon>Micromonosporaceae</taxon>
        <taxon>Micromonospora</taxon>
    </lineage>
</organism>
<evidence type="ECO:0000256" key="1">
    <source>
        <dbReference type="SAM" id="MobiDB-lite"/>
    </source>
</evidence>
<dbReference type="RefSeq" id="WP_089017968.1">
    <property type="nucleotide sequence ID" value="NZ_LT607412.1"/>
</dbReference>
<feature type="region of interest" description="Disordered" evidence="1">
    <location>
        <begin position="172"/>
        <end position="266"/>
    </location>
</feature>